<feature type="transmembrane region" description="Helical" evidence="1">
    <location>
        <begin position="6"/>
        <end position="31"/>
    </location>
</feature>
<keyword evidence="3" id="KW-1185">Reference proteome</keyword>
<dbReference type="EMBL" id="KZ826039">
    <property type="protein sequence ID" value="PYH89259.1"/>
    <property type="molecule type" value="Genomic_DNA"/>
</dbReference>
<dbReference type="VEuPathDB" id="FungiDB:BO71DRAFT_112636"/>
<evidence type="ECO:0000313" key="3">
    <source>
        <dbReference type="Proteomes" id="UP000247810"/>
    </source>
</evidence>
<evidence type="ECO:0000313" key="2">
    <source>
        <dbReference type="EMBL" id="PYH89259.1"/>
    </source>
</evidence>
<sequence>MDSLSWWFFSFVFGSFLILGGPGVGLGWVGLWRSGLWCCRNICIYEFVVDCKDVMGFCRFIYSSCGMYCSDYHCSQRREVHTPISRARGI</sequence>
<keyword evidence="1" id="KW-0812">Transmembrane</keyword>
<proteinExistence type="predicted"/>
<accession>A0A319CX61</accession>
<keyword evidence="1" id="KW-1133">Transmembrane helix</keyword>
<protein>
    <submittedName>
        <fullName evidence="2">Uncharacterized protein</fullName>
    </submittedName>
</protein>
<keyword evidence="1" id="KW-0472">Membrane</keyword>
<dbReference type="AlphaFoldDB" id="A0A319CX61"/>
<evidence type="ECO:0000256" key="1">
    <source>
        <dbReference type="SAM" id="Phobius"/>
    </source>
</evidence>
<name>A0A319CX61_9EURO</name>
<organism evidence="2 3">
    <name type="scientific">Aspergillus ellipticus CBS 707.79</name>
    <dbReference type="NCBI Taxonomy" id="1448320"/>
    <lineage>
        <taxon>Eukaryota</taxon>
        <taxon>Fungi</taxon>
        <taxon>Dikarya</taxon>
        <taxon>Ascomycota</taxon>
        <taxon>Pezizomycotina</taxon>
        <taxon>Eurotiomycetes</taxon>
        <taxon>Eurotiomycetidae</taxon>
        <taxon>Eurotiales</taxon>
        <taxon>Aspergillaceae</taxon>
        <taxon>Aspergillus</taxon>
        <taxon>Aspergillus subgen. Circumdati</taxon>
    </lineage>
</organism>
<dbReference type="Proteomes" id="UP000247810">
    <property type="component" value="Unassembled WGS sequence"/>
</dbReference>
<gene>
    <name evidence="2" type="ORF">BO71DRAFT_112636</name>
</gene>
<reference evidence="2 3" key="1">
    <citation type="submission" date="2018-02" db="EMBL/GenBank/DDBJ databases">
        <title>The genomes of Aspergillus section Nigri reveals drivers in fungal speciation.</title>
        <authorList>
            <consortium name="DOE Joint Genome Institute"/>
            <person name="Vesth T.C."/>
            <person name="Nybo J."/>
            <person name="Theobald S."/>
            <person name="Brandl J."/>
            <person name="Frisvad J.C."/>
            <person name="Nielsen K.F."/>
            <person name="Lyhne E.K."/>
            <person name="Kogle M.E."/>
            <person name="Kuo A."/>
            <person name="Riley R."/>
            <person name="Clum A."/>
            <person name="Nolan M."/>
            <person name="Lipzen A."/>
            <person name="Salamov A."/>
            <person name="Henrissat B."/>
            <person name="Wiebenga A."/>
            <person name="De vries R.P."/>
            <person name="Grigoriev I.V."/>
            <person name="Mortensen U.H."/>
            <person name="Andersen M.R."/>
            <person name="Baker S.E."/>
        </authorList>
    </citation>
    <scope>NUCLEOTIDE SEQUENCE [LARGE SCALE GENOMIC DNA]</scope>
    <source>
        <strain evidence="2 3">CBS 707.79</strain>
    </source>
</reference>